<dbReference type="EMBL" id="CAJNOT010001719">
    <property type="protein sequence ID" value="CAF1240309.1"/>
    <property type="molecule type" value="Genomic_DNA"/>
</dbReference>
<gene>
    <name evidence="7" type="ORF">ZHD862_LOCUS24841</name>
</gene>
<proteinExistence type="predicted"/>
<evidence type="ECO:0000256" key="4">
    <source>
        <dbReference type="ARBA" id="ARBA00023136"/>
    </source>
</evidence>
<accession>A0A814Z833</accession>
<dbReference type="Gene3D" id="1.20.1070.10">
    <property type="entry name" value="Rhodopsin 7-helix transmembrane proteins"/>
    <property type="match status" value="1"/>
</dbReference>
<reference evidence="7" key="1">
    <citation type="submission" date="2021-02" db="EMBL/GenBank/DDBJ databases">
        <authorList>
            <person name="Nowell W R."/>
        </authorList>
    </citation>
    <scope>NUCLEOTIDE SEQUENCE</scope>
</reference>
<evidence type="ECO:0000256" key="3">
    <source>
        <dbReference type="ARBA" id="ARBA00022989"/>
    </source>
</evidence>
<evidence type="ECO:0000259" key="6">
    <source>
        <dbReference type="PROSITE" id="PS50262"/>
    </source>
</evidence>
<organism evidence="7 8">
    <name type="scientific">Rotaria sordida</name>
    <dbReference type="NCBI Taxonomy" id="392033"/>
    <lineage>
        <taxon>Eukaryota</taxon>
        <taxon>Metazoa</taxon>
        <taxon>Spiralia</taxon>
        <taxon>Gnathifera</taxon>
        <taxon>Rotifera</taxon>
        <taxon>Eurotatoria</taxon>
        <taxon>Bdelloidea</taxon>
        <taxon>Philodinida</taxon>
        <taxon>Philodinidae</taxon>
        <taxon>Rotaria</taxon>
    </lineage>
</organism>
<name>A0A814Z833_9BILA</name>
<sequence>MIEATFGYQISSSSSSNISSSLMSILTVTTSSAAKALSNQNHFSVLKWSVRIIGGLLIVIGGIGNTLSALTLSRKKLRAQVTSIYLIALALSDLGKKIY</sequence>
<dbReference type="Proteomes" id="UP000663864">
    <property type="component" value="Unassembled WGS sequence"/>
</dbReference>
<evidence type="ECO:0000313" key="7">
    <source>
        <dbReference type="EMBL" id="CAF1240309.1"/>
    </source>
</evidence>
<comment type="caution">
    <text evidence="7">The sequence shown here is derived from an EMBL/GenBank/DDBJ whole genome shotgun (WGS) entry which is preliminary data.</text>
</comment>
<evidence type="ECO:0000256" key="2">
    <source>
        <dbReference type="ARBA" id="ARBA00022692"/>
    </source>
</evidence>
<feature type="domain" description="G-protein coupled receptors family 1 profile" evidence="6">
    <location>
        <begin position="64"/>
        <end position="99"/>
    </location>
</feature>
<evidence type="ECO:0000256" key="1">
    <source>
        <dbReference type="ARBA" id="ARBA00004370"/>
    </source>
</evidence>
<comment type="subcellular location">
    <subcellularLocation>
        <location evidence="1">Membrane</location>
    </subcellularLocation>
</comment>
<keyword evidence="3 5" id="KW-1133">Transmembrane helix</keyword>
<keyword evidence="2 5" id="KW-0812">Transmembrane</keyword>
<evidence type="ECO:0000313" key="8">
    <source>
        <dbReference type="Proteomes" id="UP000663864"/>
    </source>
</evidence>
<feature type="transmembrane region" description="Helical" evidence="5">
    <location>
        <begin position="48"/>
        <end position="70"/>
    </location>
</feature>
<dbReference type="AlphaFoldDB" id="A0A814Z833"/>
<protein>
    <recommendedName>
        <fullName evidence="6">G-protein coupled receptors family 1 profile domain-containing protein</fullName>
    </recommendedName>
</protein>
<dbReference type="GO" id="GO:0016020">
    <property type="term" value="C:membrane"/>
    <property type="evidence" value="ECO:0007669"/>
    <property type="project" value="UniProtKB-SubCell"/>
</dbReference>
<dbReference type="PROSITE" id="PS50262">
    <property type="entry name" value="G_PROTEIN_RECEP_F1_2"/>
    <property type="match status" value="1"/>
</dbReference>
<dbReference type="InterPro" id="IPR017452">
    <property type="entry name" value="GPCR_Rhodpsn_7TM"/>
</dbReference>
<keyword evidence="4 5" id="KW-0472">Membrane</keyword>
<dbReference type="SUPFAM" id="SSF81321">
    <property type="entry name" value="Family A G protein-coupled receptor-like"/>
    <property type="match status" value="1"/>
</dbReference>
<evidence type="ECO:0000256" key="5">
    <source>
        <dbReference type="SAM" id="Phobius"/>
    </source>
</evidence>